<accession>A0A9W6Y8U0</accession>
<name>A0A9W6Y8U0_9STRA</name>
<dbReference type="AlphaFoldDB" id="A0A9W6Y8U0"/>
<dbReference type="OrthoDB" id="127900at2759"/>
<reference evidence="1" key="1">
    <citation type="submission" date="2023-04" db="EMBL/GenBank/DDBJ databases">
        <title>Phytophthora fragariaefolia NBRC 109709.</title>
        <authorList>
            <person name="Ichikawa N."/>
            <person name="Sato H."/>
            <person name="Tonouchi N."/>
        </authorList>
    </citation>
    <scope>NUCLEOTIDE SEQUENCE</scope>
    <source>
        <strain evidence="1">NBRC 109709</strain>
    </source>
</reference>
<evidence type="ECO:0000313" key="1">
    <source>
        <dbReference type="EMBL" id="GMF59650.1"/>
    </source>
</evidence>
<dbReference type="Proteomes" id="UP001165121">
    <property type="component" value="Unassembled WGS sequence"/>
</dbReference>
<evidence type="ECO:0000313" key="2">
    <source>
        <dbReference type="Proteomes" id="UP001165121"/>
    </source>
</evidence>
<sequence length="115" mass="13204">METTGIRAPKIRDLAFDKFYKFASVAVRGLSKKEVAIRVQNAWSCNKGRNIFAQLESPQLCKVRDADLGFLQFNYTWYNDVTAKGRNFNRNKNAVSGIERVIGWAHPKLRVLLKK</sequence>
<keyword evidence="2" id="KW-1185">Reference proteome</keyword>
<comment type="caution">
    <text evidence="1">The sequence shown here is derived from an EMBL/GenBank/DDBJ whole genome shotgun (WGS) entry which is preliminary data.</text>
</comment>
<proteinExistence type="predicted"/>
<dbReference type="EMBL" id="BSXT01005080">
    <property type="protein sequence ID" value="GMF59650.1"/>
    <property type="molecule type" value="Genomic_DNA"/>
</dbReference>
<protein>
    <submittedName>
        <fullName evidence="1">Unnamed protein product</fullName>
    </submittedName>
</protein>
<gene>
    <name evidence="1" type="ORF">Pfra01_002581800</name>
</gene>
<organism evidence="1 2">
    <name type="scientific">Phytophthora fragariaefolia</name>
    <dbReference type="NCBI Taxonomy" id="1490495"/>
    <lineage>
        <taxon>Eukaryota</taxon>
        <taxon>Sar</taxon>
        <taxon>Stramenopiles</taxon>
        <taxon>Oomycota</taxon>
        <taxon>Peronosporomycetes</taxon>
        <taxon>Peronosporales</taxon>
        <taxon>Peronosporaceae</taxon>
        <taxon>Phytophthora</taxon>
    </lineage>
</organism>